<proteinExistence type="predicted"/>
<keyword evidence="3" id="KW-1185">Reference proteome</keyword>
<accession>A0A2S8SRF7</accession>
<dbReference type="OrthoDB" id="11970at2"/>
<dbReference type="InterPro" id="IPR018633">
    <property type="entry name" value="DUF2357"/>
</dbReference>
<dbReference type="InterPro" id="IPR007505">
    <property type="entry name" value="PDDEXK_7"/>
</dbReference>
<dbReference type="Proteomes" id="UP000237684">
    <property type="component" value="Unassembled WGS sequence"/>
</dbReference>
<gene>
    <name evidence="2" type="ORF">B1R32_11257</name>
</gene>
<evidence type="ECO:0000313" key="2">
    <source>
        <dbReference type="EMBL" id="PQV63402.1"/>
    </source>
</evidence>
<dbReference type="RefSeq" id="WP_106380481.1">
    <property type="nucleotide sequence ID" value="NZ_NIGF01000012.1"/>
</dbReference>
<reference evidence="2 3" key="1">
    <citation type="journal article" date="2018" name="Syst. Appl. Microbiol.">
        <title>Abditibacterium utsteinense sp. nov., the first cultivated member of candidate phylum FBP, isolated from ice-free Antarctic soil samples.</title>
        <authorList>
            <person name="Tahon G."/>
            <person name="Tytgat B."/>
            <person name="Lebbe L."/>
            <person name="Carlier A."/>
            <person name="Willems A."/>
        </authorList>
    </citation>
    <scope>NUCLEOTIDE SEQUENCE [LARGE SCALE GENOMIC DNA]</scope>
    <source>
        <strain evidence="2 3">LMG 29911</strain>
    </source>
</reference>
<name>A0A2S8SRF7_9BACT</name>
<dbReference type="InParanoid" id="A0A2S8SRF7"/>
<evidence type="ECO:0000313" key="3">
    <source>
        <dbReference type="Proteomes" id="UP000237684"/>
    </source>
</evidence>
<dbReference type="Pfam" id="PF04411">
    <property type="entry name" value="PDDEXK_7"/>
    <property type="match status" value="1"/>
</dbReference>
<dbReference type="EMBL" id="NIGF01000012">
    <property type="protein sequence ID" value="PQV63402.1"/>
    <property type="molecule type" value="Genomic_DNA"/>
</dbReference>
<organism evidence="2 3">
    <name type="scientific">Abditibacterium utsteinense</name>
    <dbReference type="NCBI Taxonomy" id="1960156"/>
    <lineage>
        <taxon>Bacteria</taxon>
        <taxon>Pseudomonadati</taxon>
        <taxon>Abditibacteriota</taxon>
        <taxon>Abditibacteriia</taxon>
        <taxon>Abditibacteriales</taxon>
        <taxon>Abditibacteriaceae</taxon>
        <taxon>Abditibacterium</taxon>
    </lineage>
</organism>
<comment type="caution">
    <text evidence="2">The sequence shown here is derived from an EMBL/GenBank/DDBJ whole genome shotgun (WGS) entry which is preliminary data.</text>
</comment>
<evidence type="ECO:0000259" key="1">
    <source>
        <dbReference type="Pfam" id="PF09823"/>
    </source>
</evidence>
<feature type="domain" description="DUF2357" evidence="1">
    <location>
        <begin position="106"/>
        <end position="246"/>
    </location>
</feature>
<dbReference type="AlphaFoldDB" id="A0A2S8SRF7"/>
<dbReference type="Pfam" id="PF09823">
    <property type="entry name" value="DUF2357"/>
    <property type="match status" value="1"/>
</dbReference>
<sequence length="479" mass="53400">MTPFPPFLAPEKARFLPVPEELQAAFFPAKLCLFEWNDYWFEWRGATHLHVGEEEIEPFAPSLFRVRWENALGASSIQPFCDNSPTDAPLFVEILSPKFPTPSAHLQFFRALLNDLFRRAAFLIYDFEGQNSRGVESSALAPSPLWTRLFLEQNGARLAEALRFFLAQPERDLGEETVWRPAAQAARFDQAALRQTARDAALWTRFNGKIQPLQVAQNLAVSRLDTPHNRFAAAFARRLISALDDLAFPNLAFPNLAFPEIRGLCAAISARLPAWNDEIRVLPALWQRRASRELLELWRMWNGAGAPLFARFERAARLRDIAQLYEFWTFFALCQQIGAALNQTPRLEIVAAETRGLKALSRARFATGTLVFNGPAPSYSTPLRPDFLWLEAGGATLAFDAKFRLEGAESGSPARGKGADLHKMHAYCDALGVRGAMAIYPGEQSVFFGRSGAQSAFSLGDLLGGRAQGVGFWALRPGL</sequence>
<protein>
    <submittedName>
        <fullName evidence="2">Putative component of virus defense system, contains PD-(D/E)xK nuclease domain, DUF524</fullName>
    </submittedName>
</protein>